<dbReference type="Proteomes" id="UP000192596">
    <property type="component" value="Unassembled WGS sequence"/>
</dbReference>
<dbReference type="Pfam" id="PF14087">
    <property type="entry name" value="DUF4267"/>
    <property type="match status" value="1"/>
</dbReference>
<keyword evidence="3" id="KW-1185">Reference proteome</keyword>
<comment type="caution">
    <text evidence="2">The sequence shown here is derived from an EMBL/GenBank/DDBJ whole genome shotgun (WGS) entry which is preliminary data.</text>
</comment>
<organism evidence="2 3">
    <name type="scientific">Cryoendolithus antarcticus</name>
    <dbReference type="NCBI Taxonomy" id="1507870"/>
    <lineage>
        <taxon>Eukaryota</taxon>
        <taxon>Fungi</taxon>
        <taxon>Dikarya</taxon>
        <taxon>Ascomycota</taxon>
        <taxon>Pezizomycotina</taxon>
        <taxon>Dothideomycetes</taxon>
        <taxon>Dothideomycetidae</taxon>
        <taxon>Cladosporiales</taxon>
        <taxon>Cladosporiaceae</taxon>
        <taxon>Cryoendolithus</taxon>
    </lineage>
</organism>
<feature type="transmembrane region" description="Helical" evidence="1">
    <location>
        <begin position="132"/>
        <end position="150"/>
    </location>
</feature>
<reference evidence="3" key="1">
    <citation type="submission" date="2017-03" db="EMBL/GenBank/DDBJ databases">
        <title>Genomes of endolithic fungi from Antarctica.</title>
        <authorList>
            <person name="Coleine C."/>
            <person name="Masonjones S."/>
            <person name="Stajich J.E."/>
        </authorList>
    </citation>
    <scope>NUCLEOTIDE SEQUENCE [LARGE SCALE GENOMIC DNA]</scope>
    <source>
        <strain evidence="3">CCFEE 5527</strain>
    </source>
</reference>
<keyword evidence="1" id="KW-1133">Transmembrane helix</keyword>
<evidence type="ECO:0000313" key="3">
    <source>
        <dbReference type="Proteomes" id="UP000192596"/>
    </source>
</evidence>
<name>A0A1V8TS88_9PEZI</name>
<keyword evidence="1" id="KW-0812">Transmembrane</keyword>
<accession>A0A1V8TS88</accession>
<sequence length="155" mass="16029">MASTPLTTAAAIGGGILPLTVGTAFMLRPALSGRIFHLDSFTSPTEQAVADSYTLLIGGRELAFGLLFAVIWHRSRSSGSSPEVRAVAREMLGWATLIAGTVPVTDVVAVTFARSAGLVTAPWLSAEGSFTALVPAFVWVGAKLLGWVGGKAKSV</sequence>
<evidence type="ECO:0000313" key="2">
    <source>
        <dbReference type="EMBL" id="OQO14199.1"/>
    </source>
</evidence>
<keyword evidence="1" id="KW-0472">Membrane</keyword>
<dbReference type="AlphaFoldDB" id="A0A1V8TS88"/>
<dbReference type="EMBL" id="NAJO01000002">
    <property type="protein sequence ID" value="OQO14199.1"/>
    <property type="molecule type" value="Genomic_DNA"/>
</dbReference>
<feature type="transmembrane region" description="Helical" evidence="1">
    <location>
        <begin position="92"/>
        <end position="112"/>
    </location>
</feature>
<protein>
    <submittedName>
        <fullName evidence="2">Uncharacterized protein</fullName>
    </submittedName>
</protein>
<gene>
    <name evidence="2" type="ORF">B0A48_01075</name>
</gene>
<feature type="transmembrane region" description="Helical" evidence="1">
    <location>
        <begin position="53"/>
        <end position="72"/>
    </location>
</feature>
<dbReference type="InterPro" id="IPR025363">
    <property type="entry name" value="DUF4267"/>
</dbReference>
<proteinExistence type="predicted"/>
<evidence type="ECO:0000256" key="1">
    <source>
        <dbReference type="SAM" id="Phobius"/>
    </source>
</evidence>
<dbReference type="InParanoid" id="A0A1V8TS88"/>